<dbReference type="InterPro" id="IPR013783">
    <property type="entry name" value="Ig-like_fold"/>
</dbReference>
<evidence type="ECO:0000256" key="8">
    <source>
        <dbReference type="ARBA" id="ARBA00023136"/>
    </source>
</evidence>
<dbReference type="SMART" id="SM00060">
    <property type="entry name" value="FN3"/>
    <property type="match status" value="1"/>
</dbReference>
<dbReference type="InterPro" id="IPR036116">
    <property type="entry name" value="FN3_sf"/>
</dbReference>
<dbReference type="AlphaFoldDB" id="A0A673WJ06"/>
<feature type="region of interest" description="Disordered" evidence="13">
    <location>
        <begin position="441"/>
        <end position="471"/>
    </location>
</feature>
<dbReference type="OMA" id="VPSPENM"/>
<feature type="domain" description="Fibronectin type-III" evidence="15">
    <location>
        <begin position="139"/>
        <end position="237"/>
    </location>
</feature>
<comment type="subcellular location">
    <subcellularLocation>
        <location evidence="1">Cell membrane</location>
        <topology evidence="1">Single-pass type I membrane protein</topology>
    </subcellularLocation>
</comment>
<dbReference type="PANTHER" id="PTHR23037:SF28">
    <property type="entry name" value="ERYTHROPOIETIN RECEPTOR"/>
    <property type="match status" value="1"/>
</dbReference>
<evidence type="ECO:0000256" key="4">
    <source>
        <dbReference type="ARBA" id="ARBA00022475"/>
    </source>
</evidence>
<sequence>MTNDNLNKLLVFCVLFCTQKTSIVHGAQALETKVALLRHAESENPKCFAEGMSDLTCFWEEDEERAGSAEQYSFIYTYQNENSSECAVTALPAAGGKRLYFCRLSQTQLFVPLDIRVFRDDLLIHNRSLLIEVVFLLDPPANLTLTSTGTQGQLKASWLPPSLKYMGDSMMYEVSYAMAGSHIGKVEEVQASSELILRGLQSGTTYKARIRVKLDGISYSGFWSAWTDPVLMETMPGDLDPLIMSLSLIISLVLTLLSLIVLMSHRRFLLKIWPIIPTPESKFQGLFKVYVSLEYETRYEEWLGHSTGGLWLRPAYFYSEEFPAPLEVLSEVSLAPALPSSALPPKASEALGEEEDEDNKLKKVDSALMEGWRETPQEHWLMDQLQAIHQHPAPRTQSSLLESHDAYVTLNAQNHSGEEPLDDILEETLPLHVLFASGRTSSESRSDLGSLQQSSGSGRLSSHSSFEYPNHTWPPKGPGYTYMAVANSGVSMDYSPMSSSKIDDIGKGVIYTNEYTNEIPAHRRPIGTPIHFAF</sequence>
<feature type="disulfide bond" evidence="12">
    <location>
        <begin position="86"/>
        <end position="102"/>
    </location>
</feature>
<dbReference type="CDD" id="cd00063">
    <property type="entry name" value="FN3"/>
    <property type="match status" value="1"/>
</dbReference>
<dbReference type="PROSITE" id="PS50853">
    <property type="entry name" value="FN3"/>
    <property type="match status" value="1"/>
</dbReference>
<keyword evidence="9 12" id="KW-1015">Disulfide bond</keyword>
<dbReference type="InterPro" id="IPR015152">
    <property type="entry name" value="Growth/epo_recpt_lig-bind"/>
</dbReference>
<reference evidence="16" key="2">
    <citation type="submission" date="2025-09" db="UniProtKB">
        <authorList>
            <consortium name="Ensembl"/>
        </authorList>
    </citation>
    <scope>IDENTIFICATION</scope>
</reference>
<dbReference type="SUPFAM" id="SSF49265">
    <property type="entry name" value="Fibronectin type III"/>
    <property type="match status" value="2"/>
</dbReference>
<dbReference type="PIRSF" id="PIRSF001959">
    <property type="entry name" value="EPO_receptor"/>
    <property type="match status" value="1"/>
</dbReference>
<evidence type="ECO:0000256" key="6">
    <source>
        <dbReference type="ARBA" id="ARBA00022729"/>
    </source>
</evidence>
<keyword evidence="6" id="KW-0732">Signal</keyword>
<feature type="compositionally biased region" description="Low complexity" evidence="13">
    <location>
        <begin position="447"/>
        <end position="465"/>
    </location>
</feature>
<evidence type="ECO:0000256" key="2">
    <source>
        <dbReference type="ARBA" id="ARBA00007885"/>
    </source>
</evidence>
<evidence type="ECO:0000256" key="7">
    <source>
        <dbReference type="ARBA" id="ARBA00022989"/>
    </source>
</evidence>
<evidence type="ECO:0000256" key="9">
    <source>
        <dbReference type="ARBA" id="ARBA00023157"/>
    </source>
</evidence>
<evidence type="ECO:0000313" key="16">
    <source>
        <dbReference type="Ensembl" id="ENSSTUP00000011969.1"/>
    </source>
</evidence>
<dbReference type="Gene3D" id="2.60.40.10">
    <property type="entry name" value="Immunoglobulins"/>
    <property type="match status" value="2"/>
</dbReference>
<evidence type="ECO:0000256" key="14">
    <source>
        <dbReference type="SAM" id="Phobius"/>
    </source>
</evidence>
<evidence type="ECO:0000259" key="15">
    <source>
        <dbReference type="PROSITE" id="PS50853"/>
    </source>
</evidence>
<gene>
    <name evidence="16" type="primary">LOC115170545</name>
</gene>
<evidence type="ECO:0000256" key="11">
    <source>
        <dbReference type="ARBA" id="ARBA00023180"/>
    </source>
</evidence>
<comment type="similarity">
    <text evidence="2">Belongs to the type I cytokine receptor family. Type 1 subfamily.</text>
</comment>
<evidence type="ECO:0000256" key="5">
    <source>
        <dbReference type="ARBA" id="ARBA00022692"/>
    </source>
</evidence>
<keyword evidence="7 14" id="KW-1133">Transmembrane helix</keyword>
<dbReference type="Pfam" id="PF00041">
    <property type="entry name" value="fn3"/>
    <property type="match status" value="1"/>
</dbReference>
<dbReference type="InParanoid" id="A0A673WJ06"/>
<dbReference type="PANTHER" id="PTHR23037">
    <property type="entry name" value="CYTOKINE RECEPTOR"/>
    <property type="match status" value="1"/>
</dbReference>
<dbReference type="GeneTree" id="ENSGT00940000160315"/>
<keyword evidence="11" id="KW-0325">Glycoprotein</keyword>
<protein>
    <recommendedName>
        <fullName evidence="3">Erythropoietin receptor</fullName>
    </recommendedName>
</protein>
<keyword evidence="4" id="KW-1003">Cell membrane</keyword>
<dbReference type="Pfam" id="PF09067">
    <property type="entry name" value="EpoR_lig-bind"/>
    <property type="match status" value="1"/>
</dbReference>
<reference evidence="16" key="1">
    <citation type="submission" date="2025-08" db="UniProtKB">
        <authorList>
            <consortium name="Ensembl"/>
        </authorList>
    </citation>
    <scope>IDENTIFICATION</scope>
</reference>
<evidence type="ECO:0000256" key="13">
    <source>
        <dbReference type="SAM" id="MobiDB-lite"/>
    </source>
</evidence>
<feature type="transmembrane region" description="Helical" evidence="14">
    <location>
        <begin position="242"/>
        <end position="262"/>
    </location>
</feature>
<keyword evidence="5 14" id="KW-0812">Transmembrane</keyword>
<feature type="disulfide bond" evidence="12">
    <location>
        <begin position="47"/>
        <end position="57"/>
    </location>
</feature>
<name>A0A673WJ06_SALTR</name>
<keyword evidence="10" id="KW-0675">Receptor</keyword>
<dbReference type="Ensembl" id="ENSSTUT00000012690.1">
    <property type="protein sequence ID" value="ENSSTUP00000011969.1"/>
    <property type="gene ID" value="ENSSTUG00000005674.1"/>
</dbReference>
<accession>A0A673WJ06</accession>
<dbReference type="GO" id="GO:0004896">
    <property type="term" value="F:cytokine receptor activity"/>
    <property type="evidence" value="ECO:0007669"/>
    <property type="project" value="TreeGrafter"/>
</dbReference>
<dbReference type="InterPro" id="IPR003961">
    <property type="entry name" value="FN3_dom"/>
</dbReference>
<keyword evidence="17" id="KW-1185">Reference proteome</keyword>
<evidence type="ECO:0000256" key="1">
    <source>
        <dbReference type="ARBA" id="ARBA00004251"/>
    </source>
</evidence>
<evidence type="ECO:0000256" key="10">
    <source>
        <dbReference type="ARBA" id="ARBA00023170"/>
    </source>
</evidence>
<dbReference type="Proteomes" id="UP000472277">
    <property type="component" value="Chromosome 32"/>
</dbReference>
<dbReference type="InterPro" id="IPR009167">
    <property type="entry name" value="Erythropoietin_rcpt"/>
</dbReference>
<keyword evidence="8 14" id="KW-0472">Membrane</keyword>
<proteinExistence type="inferred from homology"/>
<dbReference type="GO" id="GO:0009897">
    <property type="term" value="C:external side of plasma membrane"/>
    <property type="evidence" value="ECO:0007669"/>
    <property type="project" value="TreeGrafter"/>
</dbReference>
<organism evidence="16 17">
    <name type="scientific">Salmo trutta</name>
    <name type="common">Brown trout</name>
    <dbReference type="NCBI Taxonomy" id="8032"/>
    <lineage>
        <taxon>Eukaryota</taxon>
        <taxon>Metazoa</taxon>
        <taxon>Chordata</taxon>
        <taxon>Craniata</taxon>
        <taxon>Vertebrata</taxon>
        <taxon>Euteleostomi</taxon>
        <taxon>Actinopterygii</taxon>
        <taxon>Neopterygii</taxon>
        <taxon>Teleostei</taxon>
        <taxon>Protacanthopterygii</taxon>
        <taxon>Salmoniformes</taxon>
        <taxon>Salmonidae</taxon>
        <taxon>Salmoninae</taxon>
        <taxon>Salmo</taxon>
    </lineage>
</organism>
<evidence type="ECO:0000256" key="3">
    <source>
        <dbReference type="ARBA" id="ARBA00018355"/>
    </source>
</evidence>
<evidence type="ECO:0000313" key="17">
    <source>
        <dbReference type="Proteomes" id="UP000472277"/>
    </source>
</evidence>
<evidence type="ECO:0000256" key="12">
    <source>
        <dbReference type="PIRSR" id="PIRSR001959-2"/>
    </source>
</evidence>